<dbReference type="AlphaFoldDB" id="W4KCR4"/>
<dbReference type="HOGENOM" id="CLU_1496400_0_0_1"/>
<evidence type="ECO:0000313" key="2">
    <source>
        <dbReference type="Proteomes" id="UP000030671"/>
    </source>
</evidence>
<dbReference type="EMBL" id="KI925456">
    <property type="protein sequence ID" value="ETW83573.1"/>
    <property type="molecule type" value="Genomic_DNA"/>
</dbReference>
<name>W4KCR4_HETIT</name>
<dbReference type="RefSeq" id="XP_009543352.1">
    <property type="nucleotide sequence ID" value="XM_009545057.1"/>
</dbReference>
<evidence type="ECO:0000313" key="1">
    <source>
        <dbReference type="EMBL" id="ETW83573.1"/>
    </source>
</evidence>
<proteinExistence type="predicted"/>
<dbReference type="GeneID" id="20670077"/>
<gene>
    <name evidence="1" type="ORF">HETIRDRAFT_313954</name>
</gene>
<protein>
    <submittedName>
        <fullName evidence="1">Uncharacterized protein</fullName>
    </submittedName>
</protein>
<dbReference type="OrthoDB" id="2588098at2759"/>
<reference evidence="1 2" key="1">
    <citation type="journal article" date="2012" name="New Phytol.">
        <title>Insight into trade-off between wood decay and parasitism from the genome of a fungal forest pathogen.</title>
        <authorList>
            <person name="Olson A."/>
            <person name="Aerts A."/>
            <person name="Asiegbu F."/>
            <person name="Belbahri L."/>
            <person name="Bouzid O."/>
            <person name="Broberg A."/>
            <person name="Canback B."/>
            <person name="Coutinho P.M."/>
            <person name="Cullen D."/>
            <person name="Dalman K."/>
            <person name="Deflorio G."/>
            <person name="van Diepen L.T."/>
            <person name="Dunand C."/>
            <person name="Duplessis S."/>
            <person name="Durling M."/>
            <person name="Gonthier P."/>
            <person name="Grimwood J."/>
            <person name="Fossdal C.G."/>
            <person name="Hansson D."/>
            <person name="Henrissat B."/>
            <person name="Hietala A."/>
            <person name="Himmelstrand K."/>
            <person name="Hoffmeister D."/>
            <person name="Hogberg N."/>
            <person name="James T.Y."/>
            <person name="Karlsson M."/>
            <person name="Kohler A."/>
            <person name="Kues U."/>
            <person name="Lee Y.H."/>
            <person name="Lin Y.C."/>
            <person name="Lind M."/>
            <person name="Lindquist E."/>
            <person name="Lombard V."/>
            <person name="Lucas S."/>
            <person name="Lunden K."/>
            <person name="Morin E."/>
            <person name="Murat C."/>
            <person name="Park J."/>
            <person name="Raffaello T."/>
            <person name="Rouze P."/>
            <person name="Salamov A."/>
            <person name="Schmutz J."/>
            <person name="Solheim H."/>
            <person name="Stahlberg J."/>
            <person name="Velez H."/>
            <person name="de Vries R.P."/>
            <person name="Wiebenga A."/>
            <person name="Woodward S."/>
            <person name="Yakovlev I."/>
            <person name="Garbelotto M."/>
            <person name="Martin F."/>
            <person name="Grigoriev I.V."/>
            <person name="Stenlid J."/>
        </authorList>
    </citation>
    <scope>NUCLEOTIDE SEQUENCE [LARGE SCALE GENOMIC DNA]</scope>
    <source>
        <strain evidence="1 2">TC 32-1</strain>
    </source>
</reference>
<accession>W4KCR4</accession>
<dbReference type="KEGG" id="hir:HETIRDRAFT_313954"/>
<sequence length="180" mass="20998">MSNCFSEGCKSCDLLLSLTDPYYARKRHHIQPQTGGPEAVGLRRQVYWNARSRGPKAEDGEQWAVLRNLSRREYVHGKAIQELKDRDYRHESEWVVRDLESFGFGEVLCLRSFWSQTDEGSPYSWDYSRGVWTGHRFDIVLEEDLEKAMEKEEWKDVSEEALAEVLKVSTMTSVSIYTHN</sequence>
<dbReference type="InParanoid" id="W4KCR4"/>
<dbReference type="eggNOG" id="ENOG502S952">
    <property type="taxonomic scope" value="Eukaryota"/>
</dbReference>
<keyword evidence="2" id="KW-1185">Reference proteome</keyword>
<organism evidence="1 2">
    <name type="scientific">Heterobasidion irregulare (strain TC 32-1)</name>
    <dbReference type="NCBI Taxonomy" id="747525"/>
    <lineage>
        <taxon>Eukaryota</taxon>
        <taxon>Fungi</taxon>
        <taxon>Dikarya</taxon>
        <taxon>Basidiomycota</taxon>
        <taxon>Agaricomycotina</taxon>
        <taxon>Agaricomycetes</taxon>
        <taxon>Russulales</taxon>
        <taxon>Bondarzewiaceae</taxon>
        <taxon>Heterobasidion</taxon>
        <taxon>Heterobasidion annosum species complex</taxon>
    </lineage>
</organism>
<dbReference type="Proteomes" id="UP000030671">
    <property type="component" value="Unassembled WGS sequence"/>
</dbReference>